<name>A0AAE7EGH4_SERFO</name>
<dbReference type="AlphaFoldDB" id="A0AAE7EGH4"/>
<accession>A0AAE7EGH4</accession>
<organism evidence="1 2">
    <name type="scientific">Serratia fonticola</name>
    <dbReference type="NCBI Taxonomy" id="47917"/>
    <lineage>
        <taxon>Bacteria</taxon>
        <taxon>Pseudomonadati</taxon>
        <taxon>Pseudomonadota</taxon>
        <taxon>Gammaproteobacteria</taxon>
        <taxon>Enterobacterales</taxon>
        <taxon>Yersiniaceae</taxon>
        <taxon>Serratia</taxon>
    </lineage>
</organism>
<sequence>MTLITSANAAPTTPPDPIVLAQEQFAQIAAYQCRIDSRSAEGDRTLMRYSYRKPGYVRMDFSEPHRGAVLIYDPDSGKVRVWPFGIGTLPVLSLSPSNSLVQGPNGHRADQSDVGTLLRNIRHLQQRGKTTVIGKEALAGQATLHVTILGATGVSIDGVHRYEVWLEDSHGFPTKVVSYDSNDREMETVMMDALVFNLHFPADFFTP</sequence>
<proteinExistence type="predicted"/>
<reference evidence="2" key="1">
    <citation type="submission" date="2020-03" db="EMBL/GenBank/DDBJ databases">
        <title>Genome sequences of seven Enterobacteriaceae strains isolated from Canadian wastewater treatment facilities.</title>
        <authorList>
            <person name="Huang H."/>
            <person name="Chmara J.T."/>
            <person name="Duceppe M.-O."/>
        </authorList>
    </citation>
    <scope>NUCLEOTIDE SEQUENCE [LARGE SCALE GENOMIC DNA]</scope>
    <source>
        <strain evidence="2">Biosolid 3</strain>
    </source>
</reference>
<dbReference type="RefSeq" id="WP_173408879.1">
    <property type="nucleotide sequence ID" value="NZ_CP054160.3"/>
</dbReference>
<dbReference type="EMBL" id="CP054160">
    <property type="protein sequence ID" value="QKJ58154.1"/>
    <property type="molecule type" value="Genomic_DNA"/>
</dbReference>
<evidence type="ECO:0000313" key="2">
    <source>
        <dbReference type="Proteomes" id="UP000503464"/>
    </source>
</evidence>
<dbReference type="Gene3D" id="2.50.20.10">
    <property type="entry name" value="Lipoprotein localisation LolA/LolB/LppX"/>
    <property type="match status" value="1"/>
</dbReference>
<evidence type="ECO:0000313" key="1">
    <source>
        <dbReference type="EMBL" id="QKJ58154.1"/>
    </source>
</evidence>
<dbReference type="Proteomes" id="UP000503464">
    <property type="component" value="Chromosome"/>
</dbReference>
<protein>
    <submittedName>
        <fullName evidence="1">DUF1571 domain-containing protein</fullName>
    </submittedName>
</protein>
<gene>
    <name evidence="1" type="ORF">G9399_06820</name>
</gene>